<gene>
    <name evidence="3" type="ORF">WAX78_00635</name>
</gene>
<dbReference type="Pfam" id="PF15978">
    <property type="entry name" value="TnsD"/>
    <property type="match status" value="1"/>
</dbReference>
<proteinExistence type="predicted"/>
<evidence type="ECO:0000259" key="1">
    <source>
        <dbReference type="Pfam" id="PF06527"/>
    </source>
</evidence>
<evidence type="ECO:0000313" key="4">
    <source>
        <dbReference type="Proteomes" id="UP001367922"/>
    </source>
</evidence>
<organism evidence="3 4">
    <name type="scientific">Bacillus yunxiaonensis</name>
    <dbReference type="NCBI Taxonomy" id="3127665"/>
    <lineage>
        <taxon>Bacteria</taxon>
        <taxon>Bacillati</taxon>
        <taxon>Bacillota</taxon>
        <taxon>Bacilli</taxon>
        <taxon>Bacillales</taxon>
        <taxon>Bacillaceae</taxon>
        <taxon>Bacillus</taxon>
    </lineage>
</organism>
<feature type="domain" description="Transposon Tn7 transposition protein TnsD C-terminal" evidence="2">
    <location>
        <begin position="207"/>
        <end position="556"/>
    </location>
</feature>
<dbReference type="EMBL" id="JBAWSV010000001">
    <property type="protein sequence ID" value="MEI4827981.1"/>
    <property type="molecule type" value="Genomic_DNA"/>
</dbReference>
<dbReference type="Pfam" id="PF06527">
    <property type="entry name" value="TniQ"/>
    <property type="match status" value="1"/>
</dbReference>
<comment type="caution">
    <text evidence="3">The sequence shown here is derived from an EMBL/GenBank/DDBJ whole genome shotgun (WGS) entry which is preliminary data.</text>
</comment>
<keyword evidence="4" id="KW-1185">Reference proteome</keyword>
<feature type="domain" description="TniQ" evidence="1">
    <location>
        <begin position="4"/>
        <end position="164"/>
    </location>
</feature>
<protein>
    <submittedName>
        <fullName evidence="3">TnsD family Tn7-like transposition protein</fullName>
    </submittedName>
</protein>
<accession>A0ABU8FQ77</accession>
<name>A0ABU8FQ77_9BACI</name>
<reference evidence="3 4" key="1">
    <citation type="submission" date="2024-01" db="EMBL/GenBank/DDBJ databases">
        <title>Seven novel Bacillus-like species.</title>
        <authorList>
            <person name="Liu G."/>
        </authorList>
    </citation>
    <scope>NUCLEOTIDE SEQUENCE [LARGE SCALE GENOMIC DNA]</scope>
    <source>
        <strain evidence="3 4">FJAT-53711</strain>
    </source>
</reference>
<sequence>MFTFFPNMYEGEALYSAFARYHVRTGHLSTTNTMQALFGSKGVNKNISIDLPTSLLSVYKRALHFEMKPIEDWVYKHTSYPYYVAFTNKDIQHNAYKMMLQGTKSGSSVMSLIGSSASFIQPPSHLRFCPECLKEDMVIHGESYWRVLHQLPSVFICPKHEISLHKSRVEYKGISRVKYITASLDVCKGSPVIAGCSERLYDNLINLAKQSAVLLNSNIFYERDGLRERYKVFLRDKGYVTTEGIYRQQLLREDIIEFYGQHGLLLLQSHLPNQTDTWLKLILTRKNYTSHPLRHLLLLQFIGQDIYDMKREIELENPFGKGLYPCLNKAAIHYGEDIISHVELEYCSRRKCTIGVFYCECGFVYTRLSERDDKYNLYKYNNVREYGVLWKEKVLEERANGKTLQEIGDRLGVHRVTISAHLKSYNLEEVKKQRQDALMLERTEAFVSLRELYPNDSMTQLRKRNPALYDWLKIHNKEWLYANRPAPQKVKRVSKRKTSWNERDKEILQDLQKEVKELRSQKKPIRITQTRLEKSTGHRYSLRNHIDKLPYSRAYLENVVETVEKFQIRRIQWAASEIFREGKLMSPYQIRLKAGFLNLKRMSEEIWKEIHYQVNMYTNPINFNMKEMMNDKGDV</sequence>
<dbReference type="InterPro" id="IPR009492">
    <property type="entry name" value="TniQ"/>
</dbReference>
<dbReference type="RefSeq" id="WP_336480396.1">
    <property type="nucleotide sequence ID" value="NZ_JBAWSV010000001.1"/>
</dbReference>
<dbReference type="Proteomes" id="UP001367922">
    <property type="component" value="Unassembled WGS sequence"/>
</dbReference>
<evidence type="ECO:0000313" key="3">
    <source>
        <dbReference type="EMBL" id="MEI4827981.1"/>
    </source>
</evidence>
<dbReference type="InterPro" id="IPR032750">
    <property type="entry name" value="TnsD_C"/>
</dbReference>
<evidence type="ECO:0000259" key="2">
    <source>
        <dbReference type="Pfam" id="PF15978"/>
    </source>
</evidence>